<feature type="non-terminal residue" evidence="1">
    <location>
        <position position="1"/>
    </location>
</feature>
<protein>
    <submittedName>
        <fullName evidence="1">Uncharacterized protein</fullName>
    </submittedName>
</protein>
<keyword evidence="2" id="KW-1185">Reference proteome</keyword>
<sequence length="278" mass="32060">SLETINVGRDLIYEVAQTFEKGIPFVKNFSKCGDSFILSGVDLNTIIPKDILGEAVNRSREKLVAGDFSRDNLKTLSDVLLLFWNATLQFYSNTLKDADANTLFTNGLYLYSNACINYLIEHDNFKKDILQWPSGQLKNRRNKIADMNEGCAKKLNPFSNELRMAIRGIDELGVHSRNYLKIVPALNMYLMHFNVSKFQIAEMFNDRSIQEVHGWMEEMKMSISSKADNYLKYGTEMVRCYEDFYSGIFESDEISRAFEQNGDIFQITKKHRDSLLNE</sequence>
<dbReference type="AlphaFoldDB" id="A0AAV2HMY8"/>
<dbReference type="EMBL" id="CAXITT010000183">
    <property type="protein sequence ID" value="CAL1534812.1"/>
    <property type="molecule type" value="Genomic_DNA"/>
</dbReference>
<comment type="caution">
    <text evidence="1">The sequence shown here is derived from an EMBL/GenBank/DDBJ whole genome shotgun (WGS) entry which is preliminary data.</text>
</comment>
<evidence type="ECO:0000313" key="1">
    <source>
        <dbReference type="EMBL" id="CAL1534812.1"/>
    </source>
</evidence>
<organism evidence="1 2">
    <name type="scientific">Lymnaea stagnalis</name>
    <name type="common">Great pond snail</name>
    <name type="synonym">Helix stagnalis</name>
    <dbReference type="NCBI Taxonomy" id="6523"/>
    <lineage>
        <taxon>Eukaryota</taxon>
        <taxon>Metazoa</taxon>
        <taxon>Spiralia</taxon>
        <taxon>Lophotrochozoa</taxon>
        <taxon>Mollusca</taxon>
        <taxon>Gastropoda</taxon>
        <taxon>Heterobranchia</taxon>
        <taxon>Euthyneura</taxon>
        <taxon>Panpulmonata</taxon>
        <taxon>Hygrophila</taxon>
        <taxon>Lymnaeoidea</taxon>
        <taxon>Lymnaeidae</taxon>
        <taxon>Lymnaea</taxon>
    </lineage>
</organism>
<reference evidence="1 2" key="1">
    <citation type="submission" date="2024-04" db="EMBL/GenBank/DDBJ databases">
        <authorList>
            <consortium name="Genoscope - CEA"/>
            <person name="William W."/>
        </authorList>
    </citation>
    <scope>NUCLEOTIDE SEQUENCE [LARGE SCALE GENOMIC DNA]</scope>
</reference>
<proteinExistence type="predicted"/>
<name>A0AAV2HMY8_LYMST</name>
<evidence type="ECO:0000313" key="2">
    <source>
        <dbReference type="Proteomes" id="UP001497497"/>
    </source>
</evidence>
<feature type="non-terminal residue" evidence="1">
    <location>
        <position position="278"/>
    </location>
</feature>
<dbReference type="Proteomes" id="UP001497497">
    <property type="component" value="Unassembled WGS sequence"/>
</dbReference>
<gene>
    <name evidence="1" type="ORF">GSLYS_00008772001</name>
</gene>
<accession>A0AAV2HMY8</accession>